<dbReference type="SMART" id="SM00331">
    <property type="entry name" value="PP2C_SIG"/>
    <property type="match status" value="1"/>
</dbReference>
<dbReference type="Pfam" id="PF13672">
    <property type="entry name" value="PP2C_2"/>
    <property type="match status" value="1"/>
</dbReference>
<dbReference type="AlphaFoldDB" id="A0A7C5Q9X0"/>
<sequence length="210" mass="24255">MKFVVREFWRDPERYADRVYTSEDTFAVADGMGTSEGGKLAAEKAIQLLDRSRPFRELGELEEFFIRTNREIMKEIARLGDLHVAGTTLSVLSLSGDRYLIGHVGDSRIYIFREGYLDLLTEDQIRYRGGRKYVSALGLEWYPEVYLREGRCQKGDIFLLISDGAVYTLSDSELEILLSEDIERSARRLFERYLETIPKEDLSFVIVQAD</sequence>
<name>A0A7C5Q9X0_AQUAO</name>
<dbReference type="InterPro" id="IPR001932">
    <property type="entry name" value="PPM-type_phosphatase-like_dom"/>
</dbReference>
<feature type="domain" description="PPM-type phosphatase" evidence="1">
    <location>
        <begin position="1"/>
        <end position="209"/>
    </location>
</feature>
<reference evidence="2" key="1">
    <citation type="journal article" date="2020" name="mSystems">
        <title>Genome- and Community-Level Interaction Insights into Carbon Utilization and Element Cycling Functions of Hydrothermarchaeota in Hydrothermal Sediment.</title>
        <authorList>
            <person name="Zhou Z."/>
            <person name="Liu Y."/>
            <person name="Xu W."/>
            <person name="Pan J."/>
            <person name="Luo Z.H."/>
            <person name="Li M."/>
        </authorList>
    </citation>
    <scope>NUCLEOTIDE SEQUENCE [LARGE SCALE GENOMIC DNA]</scope>
    <source>
        <strain evidence="2">HyVt-501</strain>
    </source>
</reference>
<accession>A0A7C5Q9X0</accession>
<dbReference type="InterPro" id="IPR036457">
    <property type="entry name" value="PPM-type-like_dom_sf"/>
</dbReference>
<dbReference type="SMART" id="SM00332">
    <property type="entry name" value="PP2Cc"/>
    <property type="match status" value="1"/>
</dbReference>
<dbReference type="PROSITE" id="PS51746">
    <property type="entry name" value="PPM_2"/>
    <property type="match status" value="1"/>
</dbReference>
<dbReference type="Gene3D" id="3.60.40.10">
    <property type="entry name" value="PPM-type phosphatase domain"/>
    <property type="match status" value="1"/>
</dbReference>
<evidence type="ECO:0000259" key="1">
    <source>
        <dbReference type="PROSITE" id="PS51746"/>
    </source>
</evidence>
<dbReference type="EMBL" id="DRNB01000208">
    <property type="protein sequence ID" value="HHJ64419.1"/>
    <property type="molecule type" value="Genomic_DNA"/>
</dbReference>
<evidence type="ECO:0000313" key="2">
    <source>
        <dbReference type="EMBL" id="HHJ64419.1"/>
    </source>
</evidence>
<proteinExistence type="predicted"/>
<protein>
    <submittedName>
        <fullName evidence="2">Serine/threonine-protein phosphatase</fullName>
    </submittedName>
</protein>
<dbReference type="Proteomes" id="UP000885792">
    <property type="component" value="Unassembled WGS sequence"/>
</dbReference>
<dbReference type="SUPFAM" id="SSF81606">
    <property type="entry name" value="PP2C-like"/>
    <property type="match status" value="1"/>
</dbReference>
<dbReference type="CDD" id="cd00143">
    <property type="entry name" value="PP2Cc"/>
    <property type="match status" value="1"/>
</dbReference>
<gene>
    <name evidence="2" type="ORF">ENJ61_05870</name>
</gene>
<comment type="caution">
    <text evidence="2">The sequence shown here is derived from an EMBL/GenBank/DDBJ whole genome shotgun (WGS) entry which is preliminary data.</text>
</comment>
<organism evidence="2">
    <name type="scientific">Aquifex aeolicus</name>
    <dbReference type="NCBI Taxonomy" id="63363"/>
    <lineage>
        <taxon>Bacteria</taxon>
        <taxon>Pseudomonadati</taxon>
        <taxon>Aquificota</taxon>
        <taxon>Aquificia</taxon>
        <taxon>Aquificales</taxon>
        <taxon>Aquificaceae</taxon>
        <taxon>Aquifex</taxon>
    </lineage>
</organism>